<dbReference type="PANTHER" id="PTHR22604:SF105">
    <property type="entry name" value="TRANS-1,2-DIHYDROBENZENE-1,2-DIOL DEHYDROGENASE"/>
    <property type="match status" value="1"/>
</dbReference>
<evidence type="ECO:0000259" key="4">
    <source>
        <dbReference type="Pfam" id="PF22725"/>
    </source>
</evidence>
<dbReference type="RefSeq" id="WP_344994619.1">
    <property type="nucleotide sequence ID" value="NZ_BAABFR010000025.1"/>
</dbReference>
<sequence length="348" mass="37334">MIRETTPAARWGMLSTADIGRTVAAALRSSQTAELVAVAGRHGAKAAAFAAELGIPTSYGCYDALLADDSIDAVYIPLPNTLHAEWTIRALRAGKHVLCEKPFALTPAEVDACFDAADAADRWCIEGFMWRLHPQTLLTSKLLADGVIGDLATVRASLTVDAPAGNIRRRTDLGGGALWDLGCYCVSAIRLFAGRPAAVGATQIVDPLATGEGHDLRMVAHFTMPRNVLGQLDVGLDLTRRDLLELVGTRGRIVVPDPWLCRAGYVTVVRDGHEERFEADPSGEYGLAPAAPHNTDAYRIEFEAASHAITTRQAPRFGRADAAEQAEVIDAVRRSATARRTVELTTTV</sequence>
<evidence type="ECO:0000313" key="6">
    <source>
        <dbReference type="Proteomes" id="UP001500635"/>
    </source>
</evidence>
<dbReference type="Pfam" id="PF22725">
    <property type="entry name" value="GFO_IDH_MocA_C3"/>
    <property type="match status" value="1"/>
</dbReference>
<dbReference type="InterPro" id="IPR036291">
    <property type="entry name" value="NAD(P)-bd_dom_sf"/>
</dbReference>
<protein>
    <submittedName>
        <fullName evidence="5">Gfo/Idh/MocA family oxidoreductase</fullName>
    </submittedName>
</protein>
<evidence type="ECO:0000259" key="3">
    <source>
        <dbReference type="Pfam" id="PF01408"/>
    </source>
</evidence>
<dbReference type="SUPFAM" id="SSF55347">
    <property type="entry name" value="Glyceraldehyde-3-phosphate dehydrogenase-like, C-terminal domain"/>
    <property type="match status" value="1"/>
</dbReference>
<dbReference type="Gene3D" id="3.40.50.720">
    <property type="entry name" value="NAD(P)-binding Rossmann-like Domain"/>
    <property type="match status" value="1"/>
</dbReference>
<dbReference type="InterPro" id="IPR055170">
    <property type="entry name" value="GFO_IDH_MocA-like_dom"/>
</dbReference>
<dbReference type="InterPro" id="IPR050984">
    <property type="entry name" value="Gfo/Idh/MocA_domain"/>
</dbReference>
<dbReference type="Pfam" id="PF01408">
    <property type="entry name" value="GFO_IDH_MocA"/>
    <property type="match status" value="1"/>
</dbReference>
<dbReference type="SUPFAM" id="SSF51735">
    <property type="entry name" value="NAD(P)-binding Rossmann-fold domains"/>
    <property type="match status" value="1"/>
</dbReference>
<feature type="domain" description="GFO/IDH/MocA-like oxidoreductase" evidence="4">
    <location>
        <begin position="141"/>
        <end position="254"/>
    </location>
</feature>
<organism evidence="5 6">
    <name type="scientific">Tsukamurella soli</name>
    <dbReference type="NCBI Taxonomy" id="644556"/>
    <lineage>
        <taxon>Bacteria</taxon>
        <taxon>Bacillati</taxon>
        <taxon>Actinomycetota</taxon>
        <taxon>Actinomycetes</taxon>
        <taxon>Mycobacteriales</taxon>
        <taxon>Tsukamurellaceae</taxon>
        <taxon>Tsukamurella</taxon>
    </lineage>
</organism>
<accession>A0ABP8JID7</accession>
<comment type="caution">
    <text evidence="5">The sequence shown here is derived from an EMBL/GenBank/DDBJ whole genome shotgun (WGS) entry which is preliminary data.</text>
</comment>
<evidence type="ECO:0000256" key="2">
    <source>
        <dbReference type="ARBA" id="ARBA00023002"/>
    </source>
</evidence>
<proteinExistence type="inferred from homology"/>
<reference evidence="6" key="1">
    <citation type="journal article" date="2019" name="Int. J. Syst. Evol. Microbiol.">
        <title>The Global Catalogue of Microorganisms (GCM) 10K type strain sequencing project: providing services to taxonomists for standard genome sequencing and annotation.</title>
        <authorList>
            <consortium name="The Broad Institute Genomics Platform"/>
            <consortium name="The Broad Institute Genome Sequencing Center for Infectious Disease"/>
            <person name="Wu L."/>
            <person name="Ma J."/>
        </authorList>
    </citation>
    <scope>NUCLEOTIDE SEQUENCE [LARGE SCALE GENOMIC DNA]</scope>
    <source>
        <strain evidence="6">JCM 17688</strain>
    </source>
</reference>
<keyword evidence="6" id="KW-1185">Reference proteome</keyword>
<evidence type="ECO:0000313" key="5">
    <source>
        <dbReference type="EMBL" id="GAA4391343.1"/>
    </source>
</evidence>
<evidence type="ECO:0000256" key="1">
    <source>
        <dbReference type="ARBA" id="ARBA00010928"/>
    </source>
</evidence>
<comment type="similarity">
    <text evidence="1">Belongs to the Gfo/Idh/MocA family.</text>
</comment>
<dbReference type="InterPro" id="IPR000683">
    <property type="entry name" value="Gfo/Idh/MocA-like_OxRdtase_N"/>
</dbReference>
<dbReference type="EMBL" id="BAABFR010000025">
    <property type="protein sequence ID" value="GAA4391343.1"/>
    <property type="molecule type" value="Genomic_DNA"/>
</dbReference>
<feature type="domain" description="Gfo/Idh/MocA-like oxidoreductase N-terminal" evidence="3">
    <location>
        <begin position="12"/>
        <end position="127"/>
    </location>
</feature>
<dbReference type="Gene3D" id="3.30.360.10">
    <property type="entry name" value="Dihydrodipicolinate Reductase, domain 2"/>
    <property type="match status" value="1"/>
</dbReference>
<name>A0ABP8JID7_9ACTN</name>
<dbReference type="PANTHER" id="PTHR22604">
    <property type="entry name" value="OXIDOREDUCTASES"/>
    <property type="match status" value="1"/>
</dbReference>
<keyword evidence="2" id="KW-0560">Oxidoreductase</keyword>
<dbReference type="Proteomes" id="UP001500635">
    <property type="component" value="Unassembled WGS sequence"/>
</dbReference>
<gene>
    <name evidence="5" type="ORF">GCM10023147_20190</name>
</gene>